<dbReference type="Proteomes" id="UP000183832">
    <property type="component" value="Unassembled WGS sequence"/>
</dbReference>
<dbReference type="AlphaFoldDB" id="A0A1J1HQ24"/>
<organism evidence="1 2">
    <name type="scientific">Clunio marinus</name>
    <dbReference type="NCBI Taxonomy" id="568069"/>
    <lineage>
        <taxon>Eukaryota</taxon>
        <taxon>Metazoa</taxon>
        <taxon>Ecdysozoa</taxon>
        <taxon>Arthropoda</taxon>
        <taxon>Hexapoda</taxon>
        <taxon>Insecta</taxon>
        <taxon>Pterygota</taxon>
        <taxon>Neoptera</taxon>
        <taxon>Endopterygota</taxon>
        <taxon>Diptera</taxon>
        <taxon>Nematocera</taxon>
        <taxon>Chironomoidea</taxon>
        <taxon>Chironomidae</taxon>
        <taxon>Clunio</taxon>
    </lineage>
</organism>
<evidence type="ECO:0000313" key="1">
    <source>
        <dbReference type="EMBL" id="CRK90151.1"/>
    </source>
</evidence>
<sequence>MKVYVLKVARERFILDLPHHTTDVQRQKCLKTEGKNQLQFCIYWFEKKRLQMISWVENIHFNTLEKVLNKTNSMAFFHLEIASRLLQTLPHSFENLRRMALSFVNRM</sequence>
<keyword evidence="2" id="KW-1185">Reference proteome</keyword>
<reference evidence="1 2" key="1">
    <citation type="submission" date="2015-04" db="EMBL/GenBank/DDBJ databases">
        <authorList>
            <person name="Syromyatnikov M.Y."/>
            <person name="Popov V.N."/>
        </authorList>
    </citation>
    <scope>NUCLEOTIDE SEQUENCE [LARGE SCALE GENOMIC DNA]</scope>
</reference>
<name>A0A1J1HQ24_9DIPT</name>
<gene>
    <name evidence="1" type="ORF">CLUMA_CG003867</name>
</gene>
<protein>
    <submittedName>
        <fullName evidence="1">CLUMA_CG003867, isoform A</fullName>
    </submittedName>
</protein>
<dbReference type="EMBL" id="CVRI01000017">
    <property type="protein sequence ID" value="CRK90151.1"/>
    <property type="molecule type" value="Genomic_DNA"/>
</dbReference>
<evidence type="ECO:0000313" key="2">
    <source>
        <dbReference type="Proteomes" id="UP000183832"/>
    </source>
</evidence>
<accession>A0A1J1HQ24</accession>
<proteinExistence type="predicted"/>